<dbReference type="EMBL" id="JAENHL010000004">
    <property type="protein sequence ID" value="MBK1865576.1"/>
    <property type="molecule type" value="Genomic_DNA"/>
</dbReference>
<proteinExistence type="predicted"/>
<accession>A0ACC5QYV8</accession>
<gene>
    <name evidence="1" type="ORF">JHL16_04370</name>
</gene>
<evidence type="ECO:0000313" key="2">
    <source>
        <dbReference type="Proteomes" id="UP000616151"/>
    </source>
</evidence>
<evidence type="ECO:0000313" key="1">
    <source>
        <dbReference type="EMBL" id="MBK1865576.1"/>
    </source>
</evidence>
<reference evidence="1" key="1">
    <citation type="submission" date="2021-01" db="EMBL/GenBank/DDBJ databases">
        <authorList>
            <person name="Sun Q."/>
        </authorList>
    </citation>
    <scope>NUCLEOTIDE SEQUENCE</scope>
    <source>
        <strain evidence="1">YIM B02566</strain>
    </source>
</reference>
<dbReference type="Proteomes" id="UP000616151">
    <property type="component" value="Unassembled WGS sequence"/>
</dbReference>
<sequence>MTTRKRAFGRPAALAIPALVLLLLVTVLPLTWLFAISVLDPVPGFGNYVDLLSRAGFQRAFLRTLKMAAIVTAVTLVFGYPYAYAMTIAGRKTWLLLTLLVLLPLWTSLMARSFAWVILLSDNGVINNGLDALGLGRLPLIRTEIGVTIGMAQLLLPFMVLPLYNSMIGVDRRLVLAAQSLGASRLTALRSVYLPLTLPGIVGGATIVFIMSLGFYVTPMLLGSPREAMIAPYIGVQVNRLLAFNMAGAGSFILAFAVGIILVFTARFLNSGNMIGGYSGETGGASARRLPWSLRLHCTVVGFILFLPVPVVILLAFAGRPSFEFPPSEYSLRYFVHFFTDTVWSGSLRNSLLIGVCSAALATVVGSAAAYGLTRSGSRWCQAIYAILLTPIVLPGIVGAVAAYVFFLRLNLSETFVGLVLAHSVLGLPFVLITVSSVLKTFDRRLEMAAASLGASVPETIRTVTLPLILPGVITGMVFAFVTSFDEIVYTLFLQGPDTRTLPVQMYLSVTAEVDPTIAAASTVVVLVTTVLFCSTYLLRRSR</sequence>
<organism evidence="1 2">
    <name type="scientific">Taklimakanibacter albus</name>
    <dbReference type="NCBI Taxonomy" id="2800327"/>
    <lineage>
        <taxon>Bacteria</taxon>
        <taxon>Pseudomonadati</taxon>
        <taxon>Pseudomonadota</taxon>
        <taxon>Alphaproteobacteria</taxon>
        <taxon>Hyphomicrobiales</taxon>
        <taxon>Aestuariivirgaceae</taxon>
        <taxon>Taklimakanibacter</taxon>
    </lineage>
</organism>
<keyword evidence="2" id="KW-1185">Reference proteome</keyword>
<comment type="caution">
    <text evidence="1">The sequence shown here is derived from an EMBL/GenBank/DDBJ whole genome shotgun (WGS) entry which is preliminary data.</text>
</comment>
<protein>
    <submittedName>
        <fullName evidence="1">ABC transporter permease subunit</fullName>
    </submittedName>
</protein>
<name>A0ACC5QYV8_9HYPH</name>